<accession>A0A7I7QQG9</accession>
<name>A0A7I7QQG9_9MYCO</name>
<dbReference type="EMBL" id="AP022588">
    <property type="protein sequence ID" value="BBY28515.1"/>
    <property type="molecule type" value="Genomic_DNA"/>
</dbReference>
<evidence type="ECO:0000313" key="2">
    <source>
        <dbReference type="EMBL" id="BBY28515.1"/>
    </source>
</evidence>
<feature type="transmembrane region" description="Helical" evidence="1">
    <location>
        <begin position="101"/>
        <end position="119"/>
    </location>
</feature>
<keyword evidence="1" id="KW-0812">Transmembrane</keyword>
<feature type="transmembrane region" description="Helical" evidence="1">
    <location>
        <begin position="30"/>
        <end position="54"/>
    </location>
</feature>
<dbReference type="AlphaFoldDB" id="A0A7I7QQG9"/>
<sequence length="128" mass="13208">MQPRNSRRMDLELHSDTSTEDSRGVAANMLALGALASMAIAYLQMFTVLGGTHYASKFENGELPAGVDGSAGELAAGSSIVAAVLALVAIAAALSRRVTKTVGVAAVLVVLAAGPYAILEFITWQLAF</sequence>
<gene>
    <name evidence="2" type="ORF">MSEDJ_26110</name>
</gene>
<keyword evidence="1" id="KW-1133">Transmembrane helix</keyword>
<dbReference type="KEGG" id="msei:MSEDJ_26110"/>
<proteinExistence type="predicted"/>
<evidence type="ECO:0000313" key="3">
    <source>
        <dbReference type="Proteomes" id="UP000467193"/>
    </source>
</evidence>
<organism evidence="2 3">
    <name type="scientific">Mycolicibacterium sediminis</name>
    <dbReference type="NCBI Taxonomy" id="1286180"/>
    <lineage>
        <taxon>Bacteria</taxon>
        <taxon>Bacillati</taxon>
        <taxon>Actinomycetota</taxon>
        <taxon>Actinomycetes</taxon>
        <taxon>Mycobacteriales</taxon>
        <taxon>Mycobacteriaceae</taxon>
        <taxon>Mycolicibacterium</taxon>
    </lineage>
</organism>
<reference evidence="2 3" key="1">
    <citation type="journal article" date="2019" name="Emerg. Microbes Infect.">
        <title>Comprehensive subspecies identification of 175 nontuberculous mycobacteria species based on 7547 genomic profiles.</title>
        <authorList>
            <person name="Matsumoto Y."/>
            <person name="Kinjo T."/>
            <person name="Motooka D."/>
            <person name="Nabeya D."/>
            <person name="Jung N."/>
            <person name="Uechi K."/>
            <person name="Horii T."/>
            <person name="Iida T."/>
            <person name="Fujita J."/>
            <person name="Nakamura S."/>
        </authorList>
    </citation>
    <scope>NUCLEOTIDE SEQUENCE [LARGE SCALE GENOMIC DNA]</scope>
    <source>
        <strain evidence="2 3">JCM 17899</strain>
    </source>
</reference>
<feature type="transmembrane region" description="Helical" evidence="1">
    <location>
        <begin position="74"/>
        <end position="94"/>
    </location>
</feature>
<evidence type="ECO:0000256" key="1">
    <source>
        <dbReference type="SAM" id="Phobius"/>
    </source>
</evidence>
<keyword evidence="1" id="KW-0472">Membrane</keyword>
<keyword evidence="3" id="KW-1185">Reference proteome</keyword>
<protein>
    <submittedName>
        <fullName evidence="2">Uncharacterized protein</fullName>
    </submittedName>
</protein>
<dbReference type="Proteomes" id="UP000467193">
    <property type="component" value="Chromosome"/>
</dbReference>